<keyword evidence="2" id="KW-1185">Reference proteome</keyword>
<protein>
    <submittedName>
        <fullName evidence="1">Uncharacterized protein</fullName>
    </submittedName>
</protein>
<organism evidence="1 2">
    <name type="scientific">Trachipleistophora hominis</name>
    <name type="common">Microsporidian parasite</name>
    <dbReference type="NCBI Taxonomy" id="72359"/>
    <lineage>
        <taxon>Eukaryota</taxon>
        <taxon>Fungi</taxon>
        <taxon>Fungi incertae sedis</taxon>
        <taxon>Microsporidia</taxon>
        <taxon>Pleistophoridae</taxon>
        <taxon>Trachipleistophora</taxon>
    </lineage>
</organism>
<dbReference type="VEuPathDB" id="MicrosporidiaDB:THOM_2877"/>
<name>L7JS13_TRAHO</name>
<dbReference type="Proteomes" id="UP000011185">
    <property type="component" value="Unassembled WGS sequence"/>
</dbReference>
<reference evidence="1 2" key="1">
    <citation type="journal article" date="2012" name="PLoS Pathog.">
        <title>The genome of the obligate intracellular parasite Trachipleistophora hominis: new insights into microsporidian genome dynamics and reductive evolution.</title>
        <authorList>
            <person name="Heinz E."/>
            <person name="Williams T.A."/>
            <person name="Nakjang S."/>
            <person name="Noel C.J."/>
            <person name="Swan D.C."/>
            <person name="Goldberg A.V."/>
            <person name="Harris S.R."/>
            <person name="Weinmaier T."/>
            <person name="Markert S."/>
            <person name="Becher D."/>
            <person name="Bernhardt J."/>
            <person name="Dagan T."/>
            <person name="Hacker C."/>
            <person name="Lucocq J.M."/>
            <person name="Schweder T."/>
            <person name="Rattei T."/>
            <person name="Hall N."/>
            <person name="Hirt R.P."/>
            <person name="Embley T.M."/>
        </authorList>
    </citation>
    <scope>NUCLEOTIDE SEQUENCE [LARGE SCALE GENOMIC DNA]</scope>
</reference>
<gene>
    <name evidence="1" type="ORF">THOM_2877</name>
</gene>
<evidence type="ECO:0000313" key="1">
    <source>
        <dbReference type="EMBL" id="ELQ74194.1"/>
    </source>
</evidence>
<dbReference type="AlphaFoldDB" id="L7JS13"/>
<dbReference type="InParanoid" id="L7JS13"/>
<dbReference type="HOGENOM" id="CLU_3353555_0_0_1"/>
<proteinExistence type="predicted"/>
<evidence type="ECO:0000313" key="2">
    <source>
        <dbReference type="Proteomes" id="UP000011185"/>
    </source>
</evidence>
<accession>L7JS13</accession>
<feature type="non-terminal residue" evidence="1">
    <location>
        <position position="1"/>
    </location>
</feature>
<dbReference type="EMBL" id="JH994062">
    <property type="protein sequence ID" value="ELQ74194.1"/>
    <property type="molecule type" value="Genomic_DNA"/>
</dbReference>
<sequence>VENCQGKEIRMNVLFTDCRMEDRCDDRGKLEYLRIIF</sequence>